<accession>A0A4V1QP37</accession>
<dbReference type="EMBL" id="SDPT01000002">
    <property type="protein sequence ID" value="RXZ31804.1"/>
    <property type="molecule type" value="Genomic_DNA"/>
</dbReference>
<proteinExistence type="predicted"/>
<evidence type="ECO:0008006" key="4">
    <source>
        <dbReference type="Google" id="ProtNLM"/>
    </source>
</evidence>
<keyword evidence="3" id="KW-1185">Reference proteome</keyword>
<protein>
    <recommendedName>
        <fullName evidence="4">YceI family protein</fullName>
    </recommendedName>
</protein>
<evidence type="ECO:0000313" key="2">
    <source>
        <dbReference type="EMBL" id="RXZ31804.1"/>
    </source>
</evidence>
<evidence type="ECO:0000313" key="3">
    <source>
        <dbReference type="Proteomes" id="UP000292347"/>
    </source>
</evidence>
<dbReference type="OrthoDB" id="5145750at2"/>
<reference evidence="2 3" key="1">
    <citation type="submission" date="2019-01" db="EMBL/GenBank/DDBJ databases">
        <title>Sphingomonas mucosissima sp. nov. and Sphingomonas desiccabilis sp. nov., from biological soil crusts in the Colorado Plateau, USA.</title>
        <authorList>
            <person name="Zhu D."/>
        </authorList>
    </citation>
    <scope>NUCLEOTIDE SEQUENCE [LARGE SCALE GENOMIC DNA]</scope>
    <source>
        <strain evidence="2 3">CP1D</strain>
    </source>
</reference>
<dbReference type="Proteomes" id="UP000292347">
    <property type="component" value="Unassembled WGS sequence"/>
</dbReference>
<feature type="region of interest" description="Disordered" evidence="1">
    <location>
        <begin position="1"/>
        <end position="28"/>
    </location>
</feature>
<organism evidence="2 3">
    <name type="scientific">Sphingomonas desiccabilis</name>
    <dbReference type="NCBI Taxonomy" id="429134"/>
    <lineage>
        <taxon>Bacteria</taxon>
        <taxon>Pseudomonadati</taxon>
        <taxon>Pseudomonadota</taxon>
        <taxon>Alphaproteobacteria</taxon>
        <taxon>Sphingomonadales</taxon>
        <taxon>Sphingomonadaceae</taxon>
        <taxon>Sphingomonas</taxon>
    </lineage>
</organism>
<gene>
    <name evidence="2" type="ORF">EO081_11425</name>
</gene>
<evidence type="ECO:0000256" key="1">
    <source>
        <dbReference type="SAM" id="MobiDB-lite"/>
    </source>
</evidence>
<comment type="caution">
    <text evidence="2">The sequence shown here is derived from an EMBL/GenBank/DDBJ whole genome shotgun (WGS) entry which is preliminary data.</text>
</comment>
<dbReference type="RefSeq" id="WP_129342036.1">
    <property type="nucleotide sequence ID" value="NZ_JACIDD010000002.1"/>
</dbReference>
<sequence length="100" mass="10420">MAEIDGSWDTVTKTPLGEQQATLTIRQEGSSFTGSYSGAMGSVDIEDGQVEGDTLRWKVSVTVPMPLTLDCTARIEGDTITGDVGAGAFGSFPMTGTRVG</sequence>
<feature type="compositionally biased region" description="Polar residues" evidence="1">
    <location>
        <begin position="9"/>
        <end position="28"/>
    </location>
</feature>
<name>A0A4V1QP37_9SPHN</name>
<dbReference type="AlphaFoldDB" id="A0A4V1QP37"/>